<proteinExistence type="predicted"/>
<dbReference type="EMBL" id="HBUF01219956">
    <property type="protein sequence ID" value="CAG6668988.1"/>
    <property type="molecule type" value="Transcribed_RNA"/>
</dbReference>
<protein>
    <submittedName>
        <fullName evidence="1">Uncharacterized protein</fullName>
    </submittedName>
</protein>
<dbReference type="EMBL" id="HBUF01219955">
    <property type="protein sequence ID" value="CAG6668985.1"/>
    <property type="molecule type" value="Transcribed_RNA"/>
</dbReference>
<reference evidence="1" key="1">
    <citation type="submission" date="2021-05" db="EMBL/GenBank/DDBJ databases">
        <authorList>
            <person name="Alioto T."/>
            <person name="Alioto T."/>
            <person name="Gomez Garrido J."/>
        </authorList>
    </citation>
    <scope>NUCLEOTIDE SEQUENCE</scope>
</reference>
<evidence type="ECO:0000313" key="1">
    <source>
        <dbReference type="EMBL" id="CAG6668985.1"/>
    </source>
</evidence>
<accession>A0A8D8SIV6</accession>
<dbReference type="AlphaFoldDB" id="A0A8D8SIV6"/>
<name>A0A8D8SIV6_9HEMI</name>
<sequence>MDILRFRGRFQALLLCCPFSRYLLHHSLHQACSGDPVRSSVLSCYHAHHELVQELQLLLGLHGVCCVPRQSSTVHAAQLPASVCRTGRLCILSDGQSEHSLGVP</sequence>
<dbReference type="EMBL" id="HBUF01219957">
    <property type="protein sequence ID" value="CAG6668991.1"/>
    <property type="molecule type" value="Transcribed_RNA"/>
</dbReference>
<organism evidence="1">
    <name type="scientific">Cacopsylla melanoneura</name>
    <dbReference type="NCBI Taxonomy" id="428564"/>
    <lineage>
        <taxon>Eukaryota</taxon>
        <taxon>Metazoa</taxon>
        <taxon>Ecdysozoa</taxon>
        <taxon>Arthropoda</taxon>
        <taxon>Hexapoda</taxon>
        <taxon>Insecta</taxon>
        <taxon>Pterygota</taxon>
        <taxon>Neoptera</taxon>
        <taxon>Paraneoptera</taxon>
        <taxon>Hemiptera</taxon>
        <taxon>Sternorrhyncha</taxon>
        <taxon>Psylloidea</taxon>
        <taxon>Psyllidae</taxon>
        <taxon>Psyllinae</taxon>
        <taxon>Cacopsylla</taxon>
    </lineage>
</organism>
<dbReference type="EMBL" id="HBUF01219954">
    <property type="protein sequence ID" value="CAG6668982.1"/>
    <property type="molecule type" value="Transcribed_RNA"/>
</dbReference>